<dbReference type="Proteomes" id="UP000825935">
    <property type="component" value="Chromosome 36"/>
</dbReference>
<gene>
    <name evidence="2" type="ORF">KP509_36G028200</name>
</gene>
<reference evidence="2" key="1">
    <citation type="submission" date="2021-08" db="EMBL/GenBank/DDBJ databases">
        <title>WGS assembly of Ceratopteris richardii.</title>
        <authorList>
            <person name="Marchant D.B."/>
            <person name="Chen G."/>
            <person name="Jenkins J."/>
            <person name="Shu S."/>
            <person name="Leebens-Mack J."/>
            <person name="Grimwood J."/>
            <person name="Schmutz J."/>
            <person name="Soltis P."/>
            <person name="Soltis D."/>
            <person name="Chen Z.-H."/>
        </authorList>
    </citation>
    <scope>NUCLEOTIDE SEQUENCE</scope>
    <source>
        <strain evidence="2">Whitten #5841</strain>
        <tissue evidence="2">Leaf</tissue>
    </source>
</reference>
<protein>
    <submittedName>
        <fullName evidence="2">Uncharacterized protein</fullName>
    </submittedName>
</protein>
<keyword evidence="3" id="KW-1185">Reference proteome</keyword>
<evidence type="ECO:0000313" key="2">
    <source>
        <dbReference type="EMBL" id="KAH7281060.1"/>
    </source>
</evidence>
<evidence type="ECO:0000313" key="3">
    <source>
        <dbReference type="Proteomes" id="UP000825935"/>
    </source>
</evidence>
<organism evidence="2 3">
    <name type="scientific">Ceratopteris richardii</name>
    <name type="common">Triangle waterfern</name>
    <dbReference type="NCBI Taxonomy" id="49495"/>
    <lineage>
        <taxon>Eukaryota</taxon>
        <taxon>Viridiplantae</taxon>
        <taxon>Streptophyta</taxon>
        <taxon>Embryophyta</taxon>
        <taxon>Tracheophyta</taxon>
        <taxon>Polypodiopsida</taxon>
        <taxon>Polypodiidae</taxon>
        <taxon>Polypodiales</taxon>
        <taxon>Pteridineae</taxon>
        <taxon>Pteridaceae</taxon>
        <taxon>Parkerioideae</taxon>
        <taxon>Ceratopteris</taxon>
    </lineage>
</organism>
<feature type="compositionally biased region" description="Low complexity" evidence="1">
    <location>
        <begin position="1"/>
        <end position="18"/>
    </location>
</feature>
<name>A0A8T2QBQ1_CERRI</name>
<comment type="caution">
    <text evidence="2">The sequence shown here is derived from an EMBL/GenBank/DDBJ whole genome shotgun (WGS) entry which is preliminary data.</text>
</comment>
<feature type="compositionally biased region" description="Pro residues" evidence="1">
    <location>
        <begin position="39"/>
        <end position="50"/>
    </location>
</feature>
<dbReference type="EMBL" id="CM035441">
    <property type="protein sequence ID" value="KAH7281060.1"/>
    <property type="molecule type" value="Genomic_DNA"/>
</dbReference>
<dbReference type="AlphaFoldDB" id="A0A8T2QBQ1"/>
<evidence type="ECO:0000256" key="1">
    <source>
        <dbReference type="SAM" id="MobiDB-lite"/>
    </source>
</evidence>
<proteinExistence type="predicted"/>
<accession>A0A8T2QBQ1</accession>
<feature type="region of interest" description="Disordered" evidence="1">
    <location>
        <begin position="1"/>
        <end position="58"/>
    </location>
</feature>
<sequence>MAPCSRSSSSSTSSSRSCSPKRRFRDGPAISDAEYGHLPRPPPPPPPPPVRHPHVHSRHRHLCSRYLQDFHVSPSHHRNKKPNAGSGRYHYHQLLSPLTHGHCIHRGCIGMKPPKPLHKAHRRLIKRLILEMEHFMTSWRPPLAMAEYSLGSIARDAASFMFSLRGGTMLADDAHVYLRYSGMEMMPSFTLTFGYKTQQMINGMNALLNLRSR</sequence>